<keyword evidence="2" id="KW-1185">Reference proteome</keyword>
<dbReference type="Proteomes" id="UP000800200">
    <property type="component" value="Unassembled WGS sequence"/>
</dbReference>
<organism evidence="1 2">
    <name type="scientific">Zopfia rhizophila CBS 207.26</name>
    <dbReference type="NCBI Taxonomy" id="1314779"/>
    <lineage>
        <taxon>Eukaryota</taxon>
        <taxon>Fungi</taxon>
        <taxon>Dikarya</taxon>
        <taxon>Ascomycota</taxon>
        <taxon>Pezizomycotina</taxon>
        <taxon>Dothideomycetes</taxon>
        <taxon>Dothideomycetes incertae sedis</taxon>
        <taxon>Zopfiaceae</taxon>
        <taxon>Zopfia</taxon>
    </lineage>
</organism>
<proteinExistence type="predicted"/>
<reference evidence="1" key="1">
    <citation type="journal article" date="2020" name="Stud. Mycol.">
        <title>101 Dothideomycetes genomes: a test case for predicting lifestyles and emergence of pathogens.</title>
        <authorList>
            <person name="Haridas S."/>
            <person name="Albert R."/>
            <person name="Binder M."/>
            <person name="Bloem J."/>
            <person name="Labutti K."/>
            <person name="Salamov A."/>
            <person name="Andreopoulos B."/>
            <person name="Baker S."/>
            <person name="Barry K."/>
            <person name="Bills G."/>
            <person name="Bluhm B."/>
            <person name="Cannon C."/>
            <person name="Castanera R."/>
            <person name="Culley D."/>
            <person name="Daum C."/>
            <person name="Ezra D."/>
            <person name="Gonzalez J."/>
            <person name="Henrissat B."/>
            <person name="Kuo A."/>
            <person name="Liang C."/>
            <person name="Lipzen A."/>
            <person name="Lutzoni F."/>
            <person name="Magnuson J."/>
            <person name="Mondo S."/>
            <person name="Nolan M."/>
            <person name="Ohm R."/>
            <person name="Pangilinan J."/>
            <person name="Park H.-J."/>
            <person name="Ramirez L."/>
            <person name="Alfaro M."/>
            <person name="Sun H."/>
            <person name="Tritt A."/>
            <person name="Yoshinaga Y."/>
            <person name="Zwiers L.-H."/>
            <person name="Turgeon B."/>
            <person name="Goodwin S."/>
            <person name="Spatafora J."/>
            <person name="Crous P."/>
            <person name="Grigoriev I."/>
        </authorList>
    </citation>
    <scope>NUCLEOTIDE SEQUENCE</scope>
    <source>
        <strain evidence="1">CBS 207.26</strain>
    </source>
</reference>
<dbReference type="EMBL" id="ML994643">
    <property type="protein sequence ID" value="KAF2183397.1"/>
    <property type="molecule type" value="Genomic_DNA"/>
</dbReference>
<accession>A0A6A6DUM4</accession>
<gene>
    <name evidence="1" type="ORF">K469DRAFT_786112</name>
</gene>
<dbReference type="OrthoDB" id="288942at2759"/>
<feature type="non-terminal residue" evidence="1">
    <location>
        <position position="1"/>
    </location>
</feature>
<protein>
    <submittedName>
        <fullName evidence="1">Uncharacterized protein</fullName>
    </submittedName>
</protein>
<sequence length="309" mass="36666">PTRKPRSVWYGQEQSPLFRKIPPEVRNSIFCLALHEYEDPEHMYARDTYYTRPGFMARKKLDTSLLRTCKRIWEETQNVIWQNLEVAFFLGNPLRSPPEYGPPEYDCKGIYTLKRYWRFTPAQWSRIQHVRFISPSWALDAYMIFRIFFGDEPNFQHLRPKSITLTLRYTDWQQWHRNAAPLLPDKWFRRVIFPKSVEVVRMELETIVDKEKELDAEIDEVLQSPWLNYGRRDGMELVLSQTQQAIQEWKWAGPTTFGDGKKFAHHGEGAEMWYVVKVLTWTLDEAGGVKPFIIRVAETNQRDVADGCL</sequence>
<name>A0A6A6DUM4_9PEZI</name>
<evidence type="ECO:0000313" key="1">
    <source>
        <dbReference type="EMBL" id="KAF2183397.1"/>
    </source>
</evidence>
<evidence type="ECO:0000313" key="2">
    <source>
        <dbReference type="Proteomes" id="UP000800200"/>
    </source>
</evidence>
<dbReference type="AlphaFoldDB" id="A0A6A6DUM4"/>